<dbReference type="AlphaFoldDB" id="A0A8J2P2Y8"/>
<evidence type="ECO:0000313" key="2">
    <source>
        <dbReference type="Proteomes" id="UP000708208"/>
    </source>
</evidence>
<feature type="non-terminal residue" evidence="1">
    <location>
        <position position="1"/>
    </location>
</feature>
<reference evidence="1" key="1">
    <citation type="submission" date="2021-06" db="EMBL/GenBank/DDBJ databases">
        <authorList>
            <person name="Hodson N. C."/>
            <person name="Mongue J. A."/>
            <person name="Jaron S. K."/>
        </authorList>
    </citation>
    <scope>NUCLEOTIDE SEQUENCE</scope>
</reference>
<dbReference type="EMBL" id="CAJVCH010173517">
    <property type="protein sequence ID" value="CAG7729109.1"/>
    <property type="molecule type" value="Genomic_DNA"/>
</dbReference>
<organism evidence="1 2">
    <name type="scientific">Allacma fusca</name>
    <dbReference type="NCBI Taxonomy" id="39272"/>
    <lineage>
        <taxon>Eukaryota</taxon>
        <taxon>Metazoa</taxon>
        <taxon>Ecdysozoa</taxon>
        <taxon>Arthropoda</taxon>
        <taxon>Hexapoda</taxon>
        <taxon>Collembola</taxon>
        <taxon>Symphypleona</taxon>
        <taxon>Sminthuridae</taxon>
        <taxon>Allacma</taxon>
    </lineage>
</organism>
<name>A0A8J2P2Y8_9HEXA</name>
<dbReference type="Proteomes" id="UP000708208">
    <property type="component" value="Unassembled WGS sequence"/>
</dbReference>
<accession>A0A8J2P2Y8</accession>
<gene>
    <name evidence="1" type="ORF">AFUS01_LOCUS17846</name>
</gene>
<keyword evidence="2" id="KW-1185">Reference proteome</keyword>
<sequence length="58" mass="6383">GNGGLPDSSDILPYFSSLLIGHLVNQDTPPYSIGSGNKEFWKHPMAHSIRSIMDKKLD</sequence>
<evidence type="ECO:0000313" key="1">
    <source>
        <dbReference type="EMBL" id="CAG7729109.1"/>
    </source>
</evidence>
<protein>
    <submittedName>
        <fullName evidence="1">Uncharacterized protein</fullName>
    </submittedName>
</protein>
<comment type="caution">
    <text evidence="1">The sequence shown here is derived from an EMBL/GenBank/DDBJ whole genome shotgun (WGS) entry which is preliminary data.</text>
</comment>
<proteinExistence type="predicted"/>